<reference evidence="1 2" key="1">
    <citation type="journal article" date="2019" name="Int. J. Syst. Evol. Microbiol.">
        <title>The Global Catalogue of Microorganisms (GCM) 10K type strain sequencing project: providing services to taxonomists for standard genome sequencing and annotation.</title>
        <authorList>
            <consortium name="The Broad Institute Genomics Platform"/>
            <consortium name="The Broad Institute Genome Sequencing Center for Infectious Disease"/>
            <person name="Wu L."/>
            <person name="Ma J."/>
        </authorList>
    </citation>
    <scope>NUCLEOTIDE SEQUENCE [LARGE SCALE GENOMIC DNA]</scope>
    <source>
        <strain evidence="1 2">JCM 15089</strain>
    </source>
</reference>
<sequence>MSSSGKAHQCGGSEPQFEIIDFGQLRLQPVLEGFRYWNALRGDRPYPARSEISPRSIAPLLANAIVIRVLSGGEDFEIAIAGDEVVRSYRINILHRRLSEIAVDLPIVCAWWGSVYRRIAQCGQPCAVKFSSGLDSEMKFANAETALLPLGPAGGPVDHIIGFTKRHFVALG</sequence>
<protein>
    <recommendedName>
        <fullName evidence="3">PAS domain-containing protein</fullName>
    </recommendedName>
</protein>
<evidence type="ECO:0000313" key="1">
    <source>
        <dbReference type="EMBL" id="GAA0581816.1"/>
    </source>
</evidence>
<dbReference type="Proteomes" id="UP001499951">
    <property type="component" value="Unassembled WGS sequence"/>
</dbReference>
<gene>
    <name evidence="1" type="ORF">GCM10008942_33380</name>
</gene>
<dbReference type="RefSeq" id="WP_166935166.1">
    <property type="nucleotide sequence ID" value="NZ_BAAADD010000009.1"/>
</dbReference>
<comment type="caution">
    <text evidence="1">The sequence shown here is derived from an EMBL/GenBank/DDBJ whole genome shotgun (WGS) entry which is preliminary data.</text>
</comment>
<dbReference type="InterPro" id="IPR009922">
    <property type="entry name" value="DUF1457"/>
</dbReference>
<name>A0ABN1F450_9PROT</name>
<organism evidence="1 2">
    <name type="scientific">Rhizomicrobium electricum</name>
    <dbReference type="NCBI Taxonomy" id="480070"/>
    <lineage>
        <taxon>Bacteria</taxon>
        <taxon>Pseudomonadati</taxon>
        <taxon>Pseudomonadota</taxon>
        <taxon>Alphaproteobacteria</taxon>
        <taxon>Micropepsales</taxon>
        <taxon>Micropepsaceae</taxon>
        <taxon>Rhizomicrobium</taxon>
    </lineage>
</organism>
<accession>A0ABN1F450</accession>
<evidence type="ECO:0008006" key="3">
    <source>
        <dbReference type="Google" id="ProtNLM"/>
    </source>
</evidence>
<dbReference type="EMBL" id="BAAADD010000009">
    <property type="protein sequence ID" value="GAA0581816.1"/>
    <property type="molecule type" value="Genomic_DNA"/>
</dbReference>
<dbReference type="Pfam" id="PF07310">
    <property type="entry name" value="PAS_5"/>
    <property type="match status" value="1"/>
</dbReference>
<proteinExistence type="predicted"/>
<keyword evidence="2" id="KW-1185">Reference proteome</keyword>
<evidence type="ECO:0000313" key="2">
    <source>
        <dbReference type="Proteomes" id="UP001499951"/>
    </source>
</evidence>